<dbReference type="AlphaFoldDB" id="A0A2T4T0T2"/>
<keyword evidence="3" id="KW-0520">NAD</keyword>
<dbReference type="PANTHER" id="PTHR43353">
    <property type="entry name" value="SUCCINATE-SEMIALDEHYDE DEHYDROGENASE, MITOCHONDRIAL"/>
    <property type="match status" value="1"/>
</dbReference>
<dbReference type="InterPro" id="IPR015590">
    <property type="entry name" value="Aldehyde_DH_dom"/>
</dbReference>
<dbReference type="SUPFAM" id="SSF53720">
    <property type="entry name" value="ALDH-like"/>
    <property type="match status" value="1"/>
</dbReference>
<evidence type="ECO:0000259" key="10">
    <source>
        <dbReference type="Pfam" id="PF00171"/>
    </source>
</evidence>
<evidence type="ECO:0000256" key="2">
    <source>
        <dbReference type="ARBA" id="ARBA00023002"/>
    </source>
</evidence>
<dbReference type="PROSITE" id="PS00687">
    <property type="entry name" value="ALDEHYDE_DEHYDR_GLU"/>
    <property type="match status" value="1"/>
</dbReference>
<evidence type="ECO:0000256" key="8">
    <source>
        <dbReference type="PROSITE-ProRule" id="PRU10007"/>
    </source>
</evidence>
<dbReference type="InterPro" id="IPR016162">
    <property type="entry name" value="Ald_DH_N"/>
</dbReference>
<dbReference type="InterPro" id="IPR016163">
    <property type="entry name" value="Ald_DH_C"/>
</dbReference>
<dbReference type="FunFam" id="3.40.605.10:FF:000007">
    <property type="entry name" value="NAD/NADP-dependent betaine aldehyde dehydrogenase"/>
    <property type="match status" value="1"/>
</dbReference>
<comment type="catalytic activity">
    <reaction evidence="4">
        <text>(2S)-3-sulfolactaldehyde + NAD(+) + H2O = (2S)-3-sulfolactate + NADH + 2 H(+)</text>
        <dbReference type="Rhea" id="RHEA:47932"/>
        <dbReference type="ChEBI" id="CHEBI:15377"/>
        <dbReference type="ChEBI" id="CHEBI:15378"/>
        <dbReference type="ChEBI" id="CHEBI:57540"/>
        <dbReference type="ChEBI" id="CHEBI:57945"/>
        <dbReference type="ChEBI" id="CHEBI:61289"/>
        <dbReference type="ChEBI" id="CHEBI:90109"/>
        <dbReference type="EC" id="1.2.1.97"/>
    </reaction>
    <physiologicalReaction direction="left-to-right" evidence="4">
        <dbReference type="Rhea" id="RHEA:47933"/>
    </physiologicalReaction>
</comment>
<dbReference type="Proteomes" id="UP000283576">
    <property type="component" value="Unassembled WGS sequence"/>
</dbReference>
<dbReference type="Pfam" id="PF00171">
    <property type="entry name" value="Aldedh"/>
    <property type="match status" value="1"/>
</dbReference>
<feature type="domain" description="Aldehyde dehydrogenase" evidence="10">
    <location>
        <begin position="15"/>
        <end position="471"/>
    </location>
</feature>
<evidence type="ECO:0000256" key="5">
    <source>
        <dbReference type="ARBA" id="ARBA00054572"/>
    </source>
</evidence>
<dbReference type="FunFam" id="3.40.309.10:FF:000009">
    <property type="entry name" value="Aldehyde dehydrogenase A"/>
    <property type="match status" value="1"/>
</dbReference>
<name>A0A2T4T0T2_STAGA</name>
<sequence>MEVSILNKLFVNNEFIESQSQDTMDVINPATGEKIDTITFATQSEVNDAIEKSKQAQLEWEKVPQPKRAEHVKLLIPLLEEHKDTLAELYVKEQGKTLASAKGEIDKAIHFIDYMTSLSFSNKGEVLQNSRENETILLTKKPIGVTAGIVPWNAPILVLMRKIIPAVITGCSAVIKPSEETTLITLKIAELLRDSTIPAGLIQIVPGTGNTVGTQLAQHPDIQLISLTGSMKAGKSVYAESANTVKKVNLELGGNAPVLVTEHADIDKAVDYIVTARINNAGQVCTCPERVFVHKSIHDAFIAQLKSKMEQLTVGDPFDDNTDYGSIINQRQLDSIDDKVQNAVKNGATLVTGGKKIDSAGYFYEPTILDHIQTTDEAFKEEIFGPVIPVIEYEDFDEAIAEANNTNAGLSSYIFSENLKQIMQATETLKFGEVYANCEAEEVVNGYHAGWRESGLGGADGIHGFEEYYNTTVSYIRYD</sequence>
<dbReference type="NCBIfam" id="NF007497">
    <property type="entry name" value="PRK10090.1"/>
    <property type="match status" value="1"/>
</dbReference>
<dbReference type="GO" id="GO:0005829">
    <property type="term" value="C:cytosol"/>
    <property type="evidence" value="ECO:0007669"/>
    <property type="project" value="TreeGrafter"/>
</dbReference>
<dbReference type="PANTHER" id="PTHR43353:SF5">
    <property type="entry name" value="SUCCINATE-SEMIALDEHYDE DEHYDROGENASE, MITOCHONDRIAL"/>
    <property type="match status" value="1"/>
</dbReference>
<dbReference type="Gene3D" id="3.40.605.10">
    <property type="entry name" value="Aldehyde Dehydrogenase, Chain A, domain 1"/>
    <property type="match status" value="1"/>
</dbReference>
<dbReference type="EC" id="1.2.1.97" evidence="6"/>
<dbReference type="CDD" id="cd07088">
    <property type="entry name" value="ALDH_LactADH-AldA"/>
    <property type="match status" value="1"/>
</dbReference>
<organism evidence="11 12">
    <name type="scientific">Staphylococcus gallinarum</name>
    <dbReference type="NCBI Taxonomy" id="1293"/>
    <lineage>
        <taxon>Bacteria</taxon>
        <taxon>Bacillati</taxon>
        <taxon>Bacillota</taxon>
        <taxon>Bacilli</taxon>
        <taxon>Bacillales</taxon>
        <taxon>Staphylococcaceae</taxon>
        <taxon>Staphylococcus</taxon>
    </lineage>
</organism>
<dbReference type="GO" id="GO:0004777">
    <property type="term" value="F:succinate-semialdehyde dehydrogenase (NAD+) activity"/>
    <property type="evidence" value="ECO:0007669"/>
    <property type="project" value="TreeGrafter"/>
</dbReference>
<proteinExistence type="inferred from homology"/>
<dbReference type="InterPro" id="IPR016161">
    <property type="entry name" value="Ald_DH/histidinol_DH"/>
</dbReference>
<dbReference type="Gene3D" id="3.40.309.10">
    <property type="entry name" value="Aldehyde Dehydrogenase, Chain A, domain 2"/>
    <property type="match status" value="1"/>
</dbReference>
<keyword evidence="2 9" id="KW-0560">Oxidoreductase</keyword>
<dbReference type="GO" id="GO:0009450">
    <property type="term" value="P:gamma-aminobutyric acid catabolic process"/>
    <property type="evidence" value="ECO:0007669"/>
    <property type="project" value="TreeGrafter"/>
</dbReference>
<evidence type="ECO:0000313" key="12">
    <source>
        <dbReference type="Proteomes" id="UP000283576"/>
    </source>
</evidence>
<evidence type="ECO:0000256" key="1">
    <source>
        <dbReference type="ARBA" id="ARBA00009986"/>
    </source>
</evidence>
<feature type="active site" evidence="8">
    <location>
        <position position="251"/>
    </location>
</feature>
<evidence type="ECO:0000256" key="7">
    <source>
        <dbReference type="ARBA" id="ARBA00067277"/>
    </source>
</evidence>
<evidence type="ECO:0000256" key="3">
    <source>
        <dbReference type="ARBA" id="ARBA00023027"/>
    </source>
</evidence>
<evidence type="ECO:0000256" key="6">
    <source>
        <dbReference type="ARBA" id="ARBA00066984"/>
    </source>
</evidence>
<comment type="function">
    <text evidence="5">Part of the sulfo-TAL (or sulfo-SFT) pathway, a D-sulfoquinovose degradation pathway that produces sulfolactate (SL). Catalyzes the oxidation of 3-sulfolactaldehyde (SLA) to sulfolactate (SL).</text>
</comment>
<protein>
    <recommendedName>
        <fullName evidence="7">3-sulfolactaldehyde dehydrogenase</fullName>
        <ecNumber evidence="6">1.2.1.97</ecNumber>
    </recommendedName>
</protein>
<dbReference type="InterPro" id="IPR029510">
    <property type="entry name" value="Ald_DH_CS_GLU"/>
</dbReference>
<gene>
    <name evidence="11" type="ORF">BUZ01_04145</name>
</gene>
<accession>A0A2T4T0T2</accession>
<reference evidence="11 12" key="1">
    <citation type="journal article" date="2016" name="Front. Microbiol.">
        <title>Comprehensive Phylogenetic Analysis of Bovine Non-aureus Staphylococci Species Based on Whole-Genome Sequencing.</title>
        <authorList>
            <person name="Naushad S."/>
            <person name="Barkema H.W."/>
            <person name="Luby C."/>
            <person name="Condas L.A."/>
            <person name="Nobrega D.B."/>
            <person name="Carson D.A."/>
            <person name="De Buck J."/>
        </authorList>
    </citation>
    <scope>NUCLEOTIDE SEQUENCE [LARGE SCALE GENOMIC DNA]</scope>
    <source>
        <strain evidence="11 12">SNUC 1388</strain>
    </source>
</reference>
<evidence type="ECO:0000256" key="9">
    <source>
        <dbReference type="RuleBase" id="RU003345"/>
    </source>
</evidence>
<comment type="similarity">
    <text evidence="1 9">Belongs to the aldehyde dehydrogenase family.</text>
</comment>
<evidence type="ECO:0000313" key="11">
    <source>
        <dbReference type="EMBL" id="RIL43823.1"/>
    </source>
</evidence>
<comment type="caution">
    <text evidence="11">The sequence shown here is derived from an EMBL/GenBank/DDBJ whole genome shotgun (WGS) entry which is preliminary data.</text>
</comment>
<evidence type="ECO:0000256" key="4">
    <source>
        <dbReference type="ARBA" id="ARBA00050326"/>
    </source>
</evidence>
<dbReference type="EMBL" id="QXRZ01000002">
    <property type="protein sequence ID" value="RIL43823.1"/>
    <property type="molecule type" value="Genomic_DNA"/>
</dbReference>
<dbReference type="InterPro" id="IPR050740">
    <property type="entry name" value="Aldehyde_DH_Superfamily"/>
</dbReference>